<gene>
    <name evidence="3" type="ORF">PGT21_009990</name>
    <name evidence="2" type="ORF">PGTUg99_030250</name>
</gene>
<dbReference type="Proteomes" id="UP000324748">
    <property type="component" value="Unassembled WGS sequence"/>
</dbReference>
<protein>
    <submittedName>
        <fullName evidence="3">Uncharacterized protein</fullName>
    </submittedName>
</protein>
<organism evidence="3 4">
    <name type="scientific">Puccinia graminis f. sp. tritici</name>
    <dbReference type="NCBI Taxonomy" id="56615"/>
    <lineage>
        <taxon>Eukaryota</taxon>
        <taxon>Fungi</taxon>
        <taxon>Dikarya</taxon>
        <taxon>Basidiomycota</taxon>
        <taxon>Pucciniomycotina</taxon>
        <taxon>Pucciniomycetes</taxon>
        <taxon>Pucciniales</taxon>
        <taxon>Pucciniaceae</taxon>
        <taxon>Puccinia</taxon>
    </lineage>
</organism>
<dbReference type="OrthoDB" id="2509983at2759"/>
<dbReference type="EMBL" id="VSWC01000170">
    <property type="protein sequence ID" value="KAA1071502.1"/>
    <property type="molecule type" value="Genomic_DNA"/>
</dbReference>
<feature type="compositionally biased region" description="Polar residues" evidence="1">
    <location>
        <begin position="280"/>
        <end position="299"/>
    </location>
</feature>
<feature type="compositionally biased region" description="Low complexity" evidence="1">
    <location>
        <begin position="214"/>
        <end position="224"/>
    </location>
</feature>
<keyword evidence="4" id="KW-1185">Reference proteome</keyword>
<accession>A0A5B0M3Z9</accession>
<name>A0A5B0M3Z9_PUCGR</name>
<reference evidence="4 5" key="1">
    <citation type="submission" date="2019-05" db="EMBL/GenBank/DDBJ databases">
        <title>Emergence of the Ug99 lineage of the wheat stem rust pathogen through somatic hybridization.</title>
        <authorList>
            <person name="Li F."/>
            <person name="Upadhyaya N.M."/>
            <person name="Sperschneider J."/>
            <person name="Matny O."/>
            <person name="Nguyen-Phuc H."/>
            <person name="Mago R."/>
            <person name="Raley C."/>
            <person name="Miller M.E."/>
            <person name="Silverstein K.A.T."/>
            <person name="Henningsen E."/>
            <person name="Hirsch C.D."/>
            <person name="Visser B."/>
            <person name="Pretorius Z.A."/>
            <person name="Steffenson B.J."/>
            <person name="Schwessinger B."/>
            <person name="Dodds P.N."/>
            <person name="Figueroa M."/>
        </authorList>
    </citation>
    <scope>NUCLEOTIDE SEQUENCE [LARGE SCALE GENOMIC DNA]</scope>
    <source>
        <strain evidence="3">21-0</strain>
        <strain evidence="2 5">Ug99</strain>
    </source>
</reference>
<evidence type="ECO:0000313" key="3">
    <source>
        <dbReference type="EMBL" id="KAA1071502.1"/>
    </source>
</evidence>
<feature type="compositionally biased region" description="Polar residues" evidence="1">
    <location>
        <begin position="185"/>
        <end position="201"/>
    </location>
</feature>
<feature type="region of interest" description="Disordered" evidence="1">
    <location>
        <begin position="158"/>
        <end position="304"/>
    </location>
</feature>
<evidence type="ECO:0000313" key="2">
    <source>
        <dbReference type="EMBL" id="KAA1067270.1"/>
    </source>
</evidence>
<comment type="caution">
    <text evidence="3">The sequence shown here is derived from an EMBL/GenBank/DDBJ whole genome shotgun (WGS) entry which is preliminary data.</text>
</comment>
<evidence type="ECO:0000313" key="4">
    <source>
        <dbReference type="Proteomes" id="UP000324748"/>
    </source>
</evidence>
<evidence type="ECO:0000256" key="1">
    <source>
        <dbReference type="SAM" id="MobiDB-lite"/>
    </source>
</evidence>
<feature type="region of interest" description="Disordered" evidence="1">
    <location>
        <begin position="38"/>
        <end position="72"/>
    </location>
</feature>
<sequence length="596" mass="68051">MRCPISYPLLISPLLNAVCNAIGHLTLEDGLERLREGQPSGSEVVRDTFNPLDRAPDSSRAFSNPHRPQSPADALNVAVDSADDFLEPPHRGHASPDYFVKGWHLSPGSIDQFSVWERDFAWLADAQLSASNHLSQHVEFPPMPNSDSQTKETTIMKAPLESSEPTPTGLSPTAHRDQESPVIHQHQTVETVDSPEVTNDQPLGHDGLAMGKHSSSSAKAIKISVKTEPEEFSDMPQYPSLKAQKPNVRAKKASSKSPTLGPITPDSGNRSQKPIEKFRNSSLQKLVRSSTKSSPTPQNDAKRRRLSYFHETIGKVSNLTPIDQNPEGRRYGFPRLSFDWKAFVKEKSQIYTHKLSKILINLRVDRDHEMYISEANFASEQSRHIGISRGMSHELADGLVVQRMKYWENRITMITDHPLIWSKYWEDIDLSMYERKLESMVLAYLFPVFLFYVEMIDTIAPRENAQEYDYVREMTTACQSYVASSRFSLNISELKSSQHVEMSQLVLNHYIVKNKGKMRSRELHGALWTFLESWMYRHRRLLFGMHNREFPKRCKDFFDDTFSLTIENFKNKYSALNDISSSRKNTLTTNPVHSTH</sequence>
<dbReference type="AlphaFoldDB" id="A0A5B0M3Z9"/>
<dbReference type="EMBL" id="VDEP01000507">
    <property type="protein sequence ID" value="KAA1067270.1"/>
    <property type="molecule type" value="Genomic_DNA"/>
</dbReference>
<dbReference type="Proteomes" id="UP000325313">
    <property type="component" value="Unassembled WGS sequence"/>
</dbReference>
<evidence type="ECO:0000313" key="5">
    <source>
        <dbReference type="Proteomes" id="UP000325313"/>
    </source>
</evidence>
<proteinExistence type="predicted"/>